<evidence type="ECO:0000313" key="5">
    <source>
        <dbReference type="Proteomes" id="UP001138708"/>
    </source>
</evidence>
<dbReference type="SUPFAM" id="SSF48403">
    <property type="entry name" value="Ankyrin repeat"/>
    <property type="match status" value="1"/>
</dbReference>
<dbReference type="PANTHER" id="PTHR24198:SF165">
    <property type="entry name" value="ANKYRIN REPEAT-CONTAINING PROTEIN-RELATED"/>
    <property type="match status" value="1"/>
</dbReference>
<comment type="caution">
    <text evidence="4">The sequence shown here is derived from an EMBL/GenBank/DDBJ whole genome shotgun (WGS) entry which is preliminary data.</text>
</comment>
<dbReference type="InterPro" id="IPR002110">
    <property type="entry name" value="Ankyrin_rpt"/>
</dbReference>
<keyword evidence="2 3" id="KW-0040">ANK repeat</keyword>
<dbReference type="RefSeq" id="WP_168039157.1">
    <property type="nucleotide sequence ID" value="NZ_JAAVUP010000001.1"/>
</dbReference>
<reference evidence="4" key="1">
    <citation type="submission" date="2020-01" db="EMBL/GenBank/DDBJ databases">
        <authorList>
            <person name="Rat A."/>
        </authorList>
    </citation>
    <scope>NUCLEOTIDE SEQUENCE</scope>
    <source>
        <strain evidence="4">LMG 31161</strain>
    </source>
</reference>
<dbReference type="Proteomes" id="UP001138708">
    <property type="component" value="Unassembled WGS sequence"/>
</dbReference>
<feature type="repeat" description="ANK" evidence="3">
    <location>
        <begin position="95"/>
        <end position="127"/>
    </location>
</feature>
<name>A0A9X9WCU1_9PROT</name>
<dbReference type="PROSITE" id="PS50297">
    <property type="entry name" value="ANK_REP_REGION"/>
    <property type="match status" value="1"/>
</dbReference>
<dbReference type="AlphaFoldDB" id="A0A9X9WCU1"/>
<dbReference type="PROSITE" id="PS50088">
    <property type="entry name" value="ANK_REPEAT"/>
    <property type="match status" value="1"/>
</dbReference>
<sequence>MAGFRAALGDPAGFPDCLLGVDFLGCGDRPLDIAIRCGPPAFVAALIASGADPRAEAADGFPPLFQAIDAPREDRHAVLAVLLDAGADTEQRGLNDGTALHHAVARRDIAAVRMLLAHGADIAARTRIDDLSTPLEDAEAMGFAEAVALMRPAPSPPRRRR</sequence>
<dbReference type="EMBL" id="JAAEDK010000005">
    <property type="protein sequence ID" value="MBR0658151.1"/>
    <property type="molecule type" value="Genomic_DNA"/>
</dbReference>
<evidence type="ECO:0000256" key="2">
    <source>
        <dbReference type="ARBA" id="ARBA00023043"/>
    </source>
</evidence>
<dbReference type="PANTHER" id="PTHR24198">
    <property type="entry name" value="ANKYRIN REPEAT AND PROTEIN KINASE DOMAIN-CONTAINING PROTEIN"/>
    <property type="match status" value="1"/>
</dbReference>
<accession>A0A9X9WCU1</accession>
<dbReference type="SMART" id="SM00248">
    <property type="entry name" value="ANK"/>
    <property type="match status" value="3"/>
</dbReference>
<protein>
    <submittedName>
        <fullName evidence="4">Ankyrin repeat domain-containing protein</fullName>
    </submittedName>
</protein>
<keyword evidence="1" id="KW-0677">Repeat</keyword>
<evidence type="ECO:0000256" key="3">
    <source>
        <dbReference type="PROSITE-ProRule" id="PRU00023"/>
    </source>
</evidence>
<evidence type="ECO:0000256" key="1">
    <source>
        <dbReference type="ARBA" id="ARBA00022737"/>
    </source>
</evidence>
<gene>
    <name evidence="4" type="ORF">GXW75_02730</name>
</gene>
<dbReference type="Pfam" id="PF12796">
    <property type="entry name" value="Ank_2"/>
    <property type="match status" value="1"/>
</dbReference>
<evidence type="ECO:0000313" key="4">
    <source>
        <dbReference type="EMBL" id="MBR0658151.1"/>
    </source>
</evidence>
<reference evidence="4" key="2">
    <citation type="journal article" date="2021" name="Syst. Appl. Microbiol.">
        <title>Roseomonas hellenica sp. nov., isolated from roots of wild-growing Alkanna tinctoria.</title>
        <authorList>
            <person name="Rat A."/>
            <person name="Naranjo H.D."/>
            <person name="Lebbe L."/>
            <person name="Cnockaert M."/>
            <person name="Krigas N."/>
            <person name="Grigoriadou K."/>
            <person name="Maloupa E."/>
            <person name="Willems A."/>
        </authorList>
    </citation>
    <scope>NUCLEOTIDE SEQUENCE</scope>
    <source>
        <strain evidence="4">LMG 31161</strain>
    </source>
</reference>
<organism evidence="4 5">
    <name type="scientific">Neoroseomonas oryzicola</name>
    <dbReference type="NCBI Taxonomy" id="535904"/>
    <lineage>
        <taxon>Bacteria</taxon>
        <taxon>Pseudomonadati</taxon>
        <taxon>Pseudomonadota</taxon>
        <taxon>Alphaproteobacteria</taxon>
        <taxon>Acetobacterales</taxon>
        <taxon>Acetobacteraceae</taxon>
        <taxon>Neoroseomonas</taxon>
    </lineage>
</organism>
<dbReference type="InterPro" id="IPR036770">
    <property type="entry name" value="Ankyrin_rpt-contain_sf"/>
</dbReference>
<dbReference type="Gene3D" id="1.25.40.20">
    <property type="entry name" value="Ankyrin repeat-containing domain"/>
    <property type="match status" value="1"/>
</dbReference>
<proteinExistence type="predicted"/>